<gene>
    <name evidence="1" type="ORF">IQ247_11975</name>
</gene>
<proteinExistence type="predicted"/>
<reference evidence="1" key="1">
    <citation type="submission" date="2020-10" db="EMBL/GenBank/DDBJ databases">
        <authorList>
            <person name="Castelo-Branco R."/>
            <person name="Eusebio N."/>
            <person name="Adriana R."/>
            <person name="Vieira A."/>
            <person name="Brugerolle De Fraissinette N."/>
            <person name="Rezende De Castro R."/>
            <person name="Schneider M.P."/>
            <person name="Vasconcelos V."/>
            <person name="Leao P.N."/>
        </authorList>
    </citation>
    <scope>NUCLEOTIDE SEQUENCE</scope>
    <source>
        <strain evidence="1">LEGE 06105</strain>
    </source>
</reference>
<comment type="caution">
    <text evidence="1">The sequence shown here is derived from an EMBL/GenBank/DDBJ whole genome shotgun (WGS) entry which is preliminary data.</text>
</comment>
<dbReference type="RefSeq" id="WP_193920236.1">
    <property type="nucleotide sequence ID" value="NZ_JADEWL010000031.1"/>
</dbReference>
<sequence>MTDESSIDPFLEQLCEGYSETEVAEIKKYINEWDAATYITVSHNILDHALRKEFEPLKYLRKAHNFNKKGAIRVPKNGFRQDGSAVYRKGSEFLIVRIDRFGTEKIVTYGVNDD</sequence>
<dbReference type="AlphaFoldDB" id="A0A8J7F1Y2"/>
<evidence type="ECO:0000313" key="2">
    <source>
        <dbReference type="Proteomes" id="UP000620559"/>
    </source>
</evidence>
<protein>
    <submittedName>
        <fullName evidence="1">Uncharacterized protein</fullName>
    </submittedName>
</protein>
<accession>A0A8J7F1Y2</accession>
<organism evidence="1 2">
    <name type="scientific">Plectonema cf. radiosum LEGE 06105</name>
    <dbReference type="NCBI Taxonomy" id="945769"/>
    <lineage>
        <taxon>Bacteria</taxon>
        <taxon>Bacillati</taxon>
        <taxon>Cyanobacteriota</taxon>
        <taxon>Cyanophyceae</taxon>
        <taxon>Oscillatoriophycideae</taxon>
        <taxon>Oscillatoriales</taxon>
        <taxon>Microcoleaceae</taxon>
        <taxon>Plectonema</taxon>
    </lineage>
</organism>
<dbReference type="EMBL" id="JADEWL010000031">
    <property type="protein sequence ID" value="MBE9213377.1"/>
    <property type="molecule type" value="Genomic_DNA"/>
</dbReference>
<keyword evidence="2" id="KW-1185">Reference proteome</keyword>
<dbReference type="Proteomes" id="UP000620559">
    <property type="component" value="Unassembled WGS sequence"/>
</dbReference>
<evidence type="ECO:0000313" key="1">
    <source>
        <dbReference type="EMBL" id="MBE9213377.1"/>
    </source>
</evidence>
<name>A0A8J7F1Y2_9CYAN</name>